<dbReference type="Proteomes" id="UP000218767">
    <property type="component" value="Unassembled WGS sequence"/>
</dbReference>
<name>A0A2A4X7F0_9GAMM</name>
<protein>
    <submittedName>
        <fullName evidence="2">Uncharacterized protein</fullName>
    </submittedName>
</protein>
<sequence length="132" mass="13819">MLAVGSLVYIALASVSSHYHAPGATLEEQATLGLVWVGVQSVFNATDTVGLLLLPIGVIVLGFVMRRAPSFGKSFGRLIVVLGVVAVVGMSIAVADPRSQIALFGIFLGAIIGQVIFPILLGWKVYSLSRVP</sequence>
<evidence type="ECO:0000313" key="3">
    <source>
        <dbReference type="Proteomes" id="UP000218767"/>
    </source>
</evidence>
<feature type="transmembrane region" description="Helical" evidence="1">
    <location>
        <begin position="75"/>
        <end position="95"/>
    </location>
</feature>
<proteinExistence type="predicted"/>
<evidence type="ECO:0000313" key="2">
    <source>
        <dbReference type="EMBL" id="PCI78241.1"/>
    </source>
</evidence>
<comment type="caution">
    <text evidence="2">The sequence shown here is derived from an EMBL/GenBank/DDBJ whole genome shotgun (WGS) entry which is preliminary data.</text>
</comment>
<dbReference type="EMBL" id="NVUL01000035">
    <property type="protein sequence ID" value="PCI78241.1"/>
    <property type="molecule type" value="Genomic_DNA"/>
</dbReference>
<evidence type="ECO:0000256" key="1">
    <source>
        <dbReference type="SAM" id="Phobius"/>
    </source>
</evidence>
<reference evidence="3" key="1">
    <citation type="submission" date="2017-08" db="EMBL/GenBank/DDBJ databases">
        <title>A dynamic microbial community with high functional redundancy inhabits the cold, oxic subseafloor aquifer.</title>
        <authorList>
            <person name="Tully B.J."/>
            <person name="Wheat C.G."/>
            <person name="Glazer B.T."/>
            <person name="Huber J.A."/>
        </authorList>
    </citation>
    <scope>NUCLEOTIDE SEQUENCE [LARGE SCALE GENOMIC DNA]</scope>
</reference>
<accession>A0A2A4X7F0</accession>
<feature type="transmembrane region" description="Helical" evidence="1">
    <location>
        <begin position="101"/>
        <end position="123"/>
    </location>
</feature>
<organism evidence="2 3">
    <name type="scientific">SAR86 cluster bacterium</name>
    <dbReference type="NCBI Taxonomy" id="2030880"/>
    <lineage>
        <taxon>Bacteria</taxon>
        <taxon>Pseudomonadati</taxon>
        <taxon>Pseudomonadota</taxon>
        <taxon>Gammaproteobacteria</taxon>
        <taxon>SAR86 cluster</taxon>
    </lineage>
</organism>
<dbReference type="AlphaFoldDB" id="A0A2A4X7F0"/>
<keyword evidence="1" id="KW-0812">Transmembrane</keyword>
<feature type="transmembrane region" description="Helical" evidence="1">
    <location>
        <begin position="41"/>
        <end position="63"/>
    </location>
</feature>
<keyword evidence="1" id="KW-0472">Membrane</keyword>
<keyword evidence="1" id="KW-1133">Transmembrane helix</keyword>
<gene>
    <name evidence="2" type="ORF">COB20_06875</name>
</gene>